<feature type="transmembrane region" description="Helical" evidence="2">
    <location>
        <begin position="71"/>
        <end position="89"/>
    </location>
</feature>
<reference evidence="4" key="1">
    <citation type="journal article" date="2019" name="Int. J. Syst. Evol. Microbiol.">
        <title>The Global Catalogue of Microorganisms (GCM) 10K type strain sequencing project: providing services to taxonomists for standard genome sequencing and annotation.</title>
        <authorList>
            <consortium name="The Broad Institute Genomics Platform"/>
            <consortium name="The Broad Institute Genome Sequencing Center for Infectious Disease"/>
            <person name="Wu L."/>
            <person name="Ma J."/>
        </authorList>
    </citation>
    <scope>NUCLEOTIDE SEQUENCE [LARGE SCALE GENOMIC DNA]</scope>
    <source>
        <strain evidence="4">CGMCC 4.7178</strain>
    </source>
</reference>
<feature type="transmembrane region" description="Helical" evidence="2">
    <location>
        <begin position="45"/>
        <end position="65"/>
    </location>
</feature>
<proteinExistence type="predicted"/>
<evidence type="ECO:0000256" key="1">
    <source>
        <dbReference type="SAM" id="MobiDB-lite"/>
    </source>
</evidence>
<keyword evidence="2" id="KW-0472">Membrane</keyword>
<keyword evidence="4" id="KW-1185">Reference proteome</keyword>
<keyword evidence="2" id="KW-0812">Transmembrane</keyword>
<feature type="compositionally biased region" description="Gly residues" evidence="1">
    <location>
        <begin position="108"/>
        <end position="122"/>
    </location>
</feature>
<dbReference type="EMBL" id="BMMP01000007">
    <property type="protein sequence ID" value="GGO49420.1"/>
    <property type="molecule type" value="Genomic_DNA"/>
</dbReference>
<name>A0ABQ2MC99_9ACTN</name>
<accession>A0ABQ2MC99</accession>
<protein>
    <submittedName>
        <fullName evidence="3">Uncharacterized protein</fullName>
    </submittedName>
</protein>
<evidence type="ECO:0000313" key="3">
    <source>
        <dbReference type="EMBL" id="GGO49420.1"/>
    </source>
</evidence>
<gene>
    <name evidence="3" type="ORF">GCM10012287_26730</name>
</gene>
<evidence type="ECO:0000313" key="4">
    <source>
        <dbReference type="Proteomes" id="UP000631535"/>
    </source>
</evidence>
<feature type="region of interest" description="Disordered" evidence="1">
    <location>
        <begin position="103"/>
        <end position="122"/>
    </location>
</feature>
<evidence type="ECO:0000256" key="2">
    <source>
        <dbReference type="SAM" id="Phobius"/>
    </source>
</evidence>
<comment type="caution">
    <text evidence="3">The sequence shown here is derived from an EMBL/GenBank/DDBJ whole genome shotgun (WGS) entry which is preliminary data.</text>
</comment>
<sequence length="122" mass="12616">MVMLSWLIDRLIEERWLNLLDVPQTADDEVLQTSSPDPNEDRRDAWIVMGGSLLAAVALCIVTTLGVPLTAGIPAAFVFLMGPAVLMGSRKLGASPRGLLTSVRSSVEGGGGSGAGGAGNNP</sequence>
<dbReference type="Proteomes" id="UP000631535">
    <property type="component" value="Unassembled WGS sequence"/>
</dbReference>
<keyword evidence="2" id="KW-1133">Transmembrane helix</keyword>
<organism evidence="3 4">
    <name type="scientific">Streptomyces daqingensis</name>
    <dbReference type="NCBI Taxonomy" id="1472640"/>
    <lineage>
        <taxon>Bacteria</taxon>
        <taxon>Bacillati</taxon>
        <taxon>Actinomycetota</taxon>
        <taxon>Actinomycetes</taxon>
        <taxon>Kitasatosporales</taxon>
        <taxon>Streptomycetaceae</taxon>
        <taxon>Streptomyces</taxon>
    </lineage>
</organism>